<dbReference type="KEGG" id="lmt:LMRG_02255"/>
<gene>
    <name evidence="1" type="ordered locus">LMRG_02255</name>
</gene>
<dbReference type="Proteomes" id="UP000001288">
    <property type="component" value="Chromosome"/>
</dbReference>
<organism evidence="1 2">
    <name type="scientific">Listeria monocytogenes serotype 1/2a (strain 10403S)</name>
    <dbReference type="NCBI Taxonomy" id="393133"/>
    <lineage>
        <taxon>Bacteria</taxon>
        <taxon>Bacillati</taxon>
        <taxon>Bacillota</taxon>
        <taxon>Bacilli</taxon>
        <taxon>Bacillales</taxon>
        <taxon>Listeriaceae</taxon>
        <taxon>Listeria</taxon>
    </lineage>
</organism>
<dbReference type="HOGENOM" id="CLU_027402_33_1_9"/>
<dbReference type="InterPro" id="IPR002514">
    <property type="entry name" value="Transposase_8"/>
</dbReference>
<sequence>MPKKLYNEKFKKSLVYLYHKGTSKHTLCNDFGVSIASLTRWIKFYNTENIDLNEATNILQMYELKKQKKVLEAEISALSEAISIFNMETSIAEN</sequence>
<proteinExistence type="predicted"/>
<name>A0A0H3GF31_LISM4</name>
<protein>
    <submittedName>
        <fullName evidence="1">Transposase</fullName>
    </submittedName>
</protein>
<evidence type="ECO:0000313" key="2">
    <source>
        <dbReference type="Proteomes" id="UP000001288"/>
    </source>
</evidence>
<dbReference type="RefSeq" id="WP_003721397.1">
    <property type="nucleotide sequence ID" value="NC_017544.1"/>
</dbReference>
<reference evidence="2" key="1">
    <citation type="submission" date="2010-04" db="EMBL/GenBank/DDBJ databases">
        <title>The genome sequence of Listeria monocytogenes strain 10403S.</title>
        <authorList>
            <consortium name="The Broad Institute Genome Sequencing Platform"/>
            <consortium name="The Broad Institute Genome Sequencing Center for Infectious Disease."/>
            <person name="Borowsky M."/>
            <person name="Borodovsky M."/>
            <person name="Young S.K."/>
            <person name="Zeng Q."/>
            <person name="Koehrsen M."/>
            <person name="Fitzgerald M."/>
            <person name="Wiedmann M."/>
            <person name="Swaminathan B."/>
            <person name="Lauer P."/>
            <person name="Portnoy D."/>
            <person name="Cossart P."/>
            <person name="Buchrieser C."/>
            <person name="Higgins D."/>
            <person name="Abouelleil A."/>
            <person name="Alvarado L."/>
            <person name="Arachchi H.M."/>
            <person name="Berlin A."/>
            <person name="Borenstein D."/>
            <person name="Brown A."/>
            <person name="Chapman S.B."/>
            <person name="Chen Z."/>
            <person name="Dunbar C.D."/>
            <person name="Engels R."/>
            <person name="Freedman E."/>
            <person name="Gearin G."/>
            <person name="Gellesch M."/>
            <person name="Goldberg J."/>
            <person name="Griggs A."/>
            <person name="Gujja S."/>
            <person name="Heilman E."/>
            <person name="Heiman D."/>
            <person name="Howarth C."/>
            <person name="Jen D."/>
            <person name="Larson L."/>
            <person name="Lui A."/>
            <person name="MacDonald J."/>
            <person name="Mehta T."/>
            <person name="Montmayeur A."/>
            <person name="Neiman D."/>
            <person name="Park D."/>
            <person name="Pearson M."/>
            <person name="Priest M."/>
            <person name="Richards J."/>
            <person name="Roberts A."/>
            <person name="Saif S."/>
            <person name="Shea T."/>
            <person name="Shenoy N."/>
            <person name="Sisk P."/>
            <person name="Stolte C."/>
            <person name="Sykes S."/>
            <person name="Walk T."/>
            <person name="White J."/>
            <person name="Yandava C."/>
            <person name="Haas B."/>
            <person name="Nusbaum C."/>
            <person name="Birren B."/>
        </authorList>
    </citation>
    <scope>NUCLEOTIDE SEQUENCE [LARGE SCALE GENOMIC DNA]</scope>
    <source>
        <strain evidence="2">10403S</strain>
    </source>
</reference>
<dbReference type="Pfam" id="PF01527">
    <property type="entry name" value="HTH_Tnp_1"/>
    <property type="match status" value="1"/>
</dbReference>
<accession>A0A0H3GF31</accession>
<dbReference type="SUPFAM" id="SSF46689">
    <property type="entry name" value="Homeodomain-like"/>
    <property type="match status" value="1"/>
</dbReference>
<dbReference type="Gene3D" id="1.10.10.60">
    <property type="entry name" value="Homeodomain-like"/>
    <property type="match status" value="1"/>
</dbReference>
<dbReference type="EMBL" id="CP002002">
    <property type="protein sequence ID" value="AEO05831.1"/>
    <property type="molecule type" value="Genomic_DNA"/>
</dbReference>
<dbReference type="InterPro" id="IPR009057">
    <property type="entry name" value="Homeodomain-like_sf"/>
</dbReference>
<dbReference type="AlphaFoldDB" id="A0A0H3GF31"/>
<evidence type="ECO:0000313" key="1">
    <source>
        <dbReference type="EMBL" id="AEO05831.1"/>
    </source>
</evidence>